<protein>
    <submittedName>
        <fullName evidence="2">Uncharacterized protein</fullName>
    </submittedName>
</protein>
<evidence type="ECO:0000313" key="2">
    <source>
        <dbReference type="EMBL" id="KAG2550809.1"/>
    </source>
</evidence>
<evidence type="ECO:0000313" key="3">
    <source>
        <dbReference type="Proteomes" id="UP000823388"/>
    </source>
</evidence>
<comment type="caution">
    <text evidence="2">The sequence shown here is derived from an EMBL/GenBank/DDBJ whole genome shotgun (WGS) entry which is preliminary data.</text>
</comment>
<sequence length="175" mass="18738">MGGLDLAHGPPPTAMESALWYARGRPTPPLQQGRGRRDLFPNADDAAASPSPRRKDLPQLLRGEARHNIVHAGDDSTSGQTKSIYIGRLSLRSPSPPTAQRPPEGKEEQRRSTPSTPCKSRSSRASSTGAASRRGAYSAGSHAPPQSSPRRAARRRRARSACSSVEEIEKSPGTL</sequence>
<feature type="region of interest" description="Disordered" evidence="1">
    <location>
        <begin position="1"/>
        <end position="175"/>
    </location>
</feature>
<feature type="compositionally biased region" description="Low complexity" evidence="1">
    <location>
        <begin position="123"/>
        <end position="150"/>
    </location>
</feature>
<evidence type="ECO:0000256" key="1">
    <source>
        <dbReference type="SAM" id="MobiDB-lite"/>
    </source>
</evidence>
<dbReference type="EMBL" id="CM029053">
    <property type="protein sequence ID" value="KAG2550809.1"/>
    <property type="molecule type" value="Genomic_DNA"/>
</dbReference>
<reference evidence="2" key="1">
    <citation type="submission" date="2020-05" db="EMBL/GenBank/DDBJ databases">
        <title>WGS assembly of Panicum virgatum.</title>
        <authorList>
            <person name="Lovell J.T."/>
            <person name="Jenkins J."/>
            <person name="Shu S."/>
            <person name="Juenger T.E."/>
            <person name="Schmutz J."/>
        </authorList>
    </citation>
    <scope>NUCLEOTIDE SEQUENCE</scope>
    <source>
        <strain evidence="2">AP13</strain>
    </source>
</reference>
<name>A0A8T0NRD0_PANVG</name>
<accession>A0A8T0NRD0</accession>
<gene>
    <name evidence="2" type="ORF">PVAP13_9KG314857</name>
</gene>
<dbReference type="Proteomes" id="UP000823388">
    <property type="component" value="Chromosome 9K"/>
</dbReference>
<dbReference type="AlphaFoldDB" id="A0A8T0NRD0"/>
<proteinExistence type="predicted"/>
<feature type="compositionally biased region" description="Basic and acidic residues" evidence="1">
    <location>
        <begin position="53"/>
        <end position="67"/>
    </location>
</feature>
<keyword evidence="3" id="KW-1185">Reference proteome</keyword>
<organism evidence="2 3">
    <name type="scientific">Panicum virgatum</name>
    <name type="common">Blackwell switchgrass</name>
    <dbReference type="NCBI Taxonomy" id="38727"/>
    <lineage>
        <taxon>Eukaryota</taxon>
        <taxon>Viridiplantae</taxon>
        <taxon>Streptophyta</taxon>
        <taxon>Embryophyta</taxon>
        <taxon>Tracheophyta</taxon>
        <taxon>Spermatophyta</taxon>
        <taxon>Magnoliopsida</taxon>
        <taxon>Liliopsida</taxon>
        <taxon>Poales</taxon>
        <taxon>Poaceae</taxon>
        <taxon>PACMAD clade</taxon>
        <taxon>Panicoideae</taxon>
        <taxon>Panicodae</taxon>
        <taxon>Paniceae</taxon>
        <taxon>Panicinae</taxon>
        <taxon>Panicum</taxon>
        <taxon>Panicum sect. Hiantes</taxon>
    </lineage>
</organism>